<sequence length="141" mass="16325">MNITLSIVLIDRKPELCPAVPTRQVASCPDDWLRFMEKCYLFSKTEGNWTASQNYCSLYSASLTRIDSEKEKVFIMRYKGQFDHWIGLQRKPNQSWKWVNGTELNDSFEILGTGQCAYVNDNDFGSSSCAREQHWIRSKPA</sequence>
<evidence type="ECO:0000313" key="4">
    <source>
        <dbReference type="Ensembl" id="ENSSPUP00000014246.1"/>
    </source>
</evidence>
<evidence type="ECO:0000256" key="1">
    <source>
        <dbReference type="ARBA" id="ARBA00004401"/>
    </source>
</evidence>
<dbReference type="PANTHER" id="PTHR45710:SF35">
    <property type="entry name" value="C-TYPE LECTIN DOMAIN FAMILY 2 MEMBER D"/>
    <property type="match status" value="1"/>
</dbReference>
<keyword evidence="5" id="KW-1185">Reference proteome</keyword>
<dbReference type="OMA" id="AREQHWI"/>
<organism evidence="4 5">
    <name type="scientific">Sphenodon punctatus</name>
    <name type="common">Tuatara</name>
    <name type="synonym">Hatteria punctata</name>
    <dbReference type="NCBI Taxonomy" id="8508"/>
    <lineage>
        <taxon>Eukaryota</taxon>
        <taxon>Metazoa</taxon>
        <taxon>Chordata</taxon>
        <taxon>Craniata</taxon>
        <taxon>Vertebrata</taxon>
        <taxon>Euteleostomi</taxon>
        <taxon>Lepidosauria</taxon>
        <taxon>Sphenodontia</taxon>
        <taxon>Sphenodontidae</taxon>
        <taxon>Sphenodon</taxon>
    </lineage>
</organism>
<feature type="domain" description="C-type lectin" evidence="3">
    <location>
        <begin position="35"/>
        <end position="138"/>
    </location>
</feature>
<name>A0A8D0L7E9_SPHPU</name>
<dbReference type="Proteomes" id="UP000694392">
    <property type="component" value="Unplaced"/>
</dbReference>
<dbReference type="PROSITE" id="PS50041">
    <property type="entry name" value="C_TYPE_LECTIN_2"/>
    <property type="match status" value="1"/>
</dbReference>
<dbReference type="GeneTree" id="ENSGT00940000155319"/>
<dbReference type="SUPFAM" id="SSF56436">
    <property type="entry name" value="C-type lectin-like"/>
    <property type="match status" value="1"/>
</dbReference>
<dbReference type="Pfam" id="PF00059">
    <property type="entry name" value="Lectin_C"/>
    <property type="match status" value="1"/>
</dbReference>
<dbReference type="Gene3D" id="3.10.100.10">
    <property type="entry name" value="Mannose-Binding Protein A, subunit A"/>
    <property type="match status" value="1"/>
</dbReference>
<keyword evidence="2" id="KW-0430">Lectin</keyword>
<proteinExistence type="predicted"/>
<accession>A0A8D0L7E9</accession>
<dbReference type="GO" id="GO:0030246">
    <property type="term" value="F:carbohydrate binding"/>
    <property type="evidence" value="ECO:0007669"/>
    <property type="project" value="UniProtKB-KW"/>
</dbReference>
<dbReference type="InterPro" id="IPR033992">
    <property type="entry name" value="NKR-like_CTLD"/>
</dbReference>
<evidence type="ECO:0000259" key="3">
    <source>
        <dbReference type="PROSITE" id="PS50041"/>
    </source>
</evidence>
<dbReference type="GO" id="GO:0005886">
    <property type="term" value="C:plasma membrane"/>
    <property type="evidence" value="ECO:0007669"/>
    <property type="project" value="UniProtKB-SubCell"/>
</dbReference>
<comment type="subcellular location">
    <subcellularLocation>
        <location evidence="1">Cell membrane</location>
        <topology evidence="1">Single-pass type II membrane protein</topology>
    </subcellularLocation>
</comment>
<dbReference type="PANTHER" id="PTHR45710">
    <property type="entry name" value="C-TYPE LECTIN DOMAIN-CONTAINING PROTEIN 180"/>
    <property type="match status" value="1"/>
</dbReference>
<dbReference type="InterPro" id="IPR001304">
    <property type="entry name" value="C-type_lectin-like"/>
</dbReference>
<reference evidence="4" key="2">
    <citation type="submission" date="2025-09" db="UniProtKB">
        <authorList>
            <consortium name="Ensembl"/>
        </authorList>
    </citation>
    <scope>IDENTIFICATION</scope>
</reference>
<dbReference type="InterPro" id="IPR016187">
    <property type="entry name" value="CTDL_fold"/>
</dbReference>
<dbReference type="Ensembl" id="ENSSPUT00000015193.1">
    <property type="protein sequence ID" value="ENSSPUP00000014246.1"/>
    <property type="gene ID" value="ENSSPUG00000010987.1"/>
</dbReference>
<evidence type="ECO:0000313" key="5">
    <source>
        <dbReference type="Proteomes" id="UP000694392"/>
    </source>
</evidence>
<dbReference type="CDD" id="cd03593">
    <property type="entry name" value="CLECT_NK_receptors_like"/>
    <property type="match status" value="1"/>
</dbReference>
<dbReference type="AlphaFoldDB" id="A0A8D0L7E9"/>
<dbReference type="InterPro" id="IPR016186">
    <property type="entry name" value="C-type_lectin-like/link_sf"/>
</dbReference>
<reference evidence="4" key="1">
    <citation type="submission" date="2025-08" db="UniProtKB">
        <authorList>
            <consortium name="Ensembl"/>
        </authorList>
    </citation>
    <scope>IDENTIFICATION</scope>
</reference>
<dbReference type="SMART" id="SM00034">
    <property type="entry name" value="CLECT"/>
    <property type="match status" value="1"/>
</dbReference>
<protein>
    <recommendedName>
        <fullName evidence="3">C-type lectin domain-containing protein</fullName>
    </recommendedName>
</protein>
<evidence type="ECO:0000256" key="2">
    <source>
        <dbReference type="ARBA" id="ARBA00022734"/>
    </source>
</evidence>
<dbReference type="InterPro" id="IPR050828">
    <property type="entry name" value="C-type_lectin/matrix_domain"/>
</dbReference>